<accession>A0A448B0Q6</accession>
<protein>
    <recommendedName>
        <fullName evidence="3">KWG Leptospira</fullName>
    </recommendedName>
</protein>
<dbReference type="Pfam" id="PF14903">
    <property type="entry name" value="WG_beta_rep"/>
    <property type="match status" value="2"/>
</dbReference>
<dbReference type="InterPro" id="IPR032774">
    <property type="entry name" value="WG_beta_rep"/>
</dbReference>
<dbReference type="STRING" id="525257.HMPREF0204_12788"/>
<gene>
    <name evidence="1" type="ORF">NCTC11432_01671</name>
</gene>
<evidence type="ECO:0000313" key="2">
    <source>
        <dbReference type="Proteomes" id="UP000279227"/>
    </source>
</evidence>
<dbReference type="KEGG" id="cgle:NCTC11432_01671"/>
<dbReference type="AlphaFoldDB" id="A0A448B0Q6"/>
<sequence>MQSFGLHILFPASTMKKLFLTILLMPVMSFSQEKEVLKYFISKDSLVGVKNQKGEIIIPAQFINLTGMKDNEIVECTNNTVFFDSSLANKSKIEKNSWGVVFDRKGNLLYQPYSYDNGADYFSEGLRRFVKNGKVGFVDRNAKTVIEAEHDFVAPFNYGYAAFCDGCDWEKTGDEHRAIVGGKWGVMNVKGQIVQPLAKPSEKDVEIDGKYYPNPFQYNEKEKSILQFFEKQKKKLSDLYYVNFYDKLSEKEKNLFFEIVERPKENFSYYQVNTYNDRKKDLDMLYSFKFLVSEDGKTFYAIEDFNGKKVPFERWLKEEIKNAEDFQKENPDNPNKFINK</sequence>
<dbReference type="Proteomes" id="UP000279227">
    <property type="component" value="Chromosome"/>
</dbReference>
<organism evidence="1 2">
    <name type="scientific">Chryseobacterium gleum</name>
    <name type="common">Flavobacterium gleum</name>
    <dbReference type="NCBI Taxonomy" id="250"/>
    <lineage>
        <taxon>Bacteria</taxon>
        <taxon>Pseudomonadati</taxon>
        <taxon>Bacteroidota</taxon>
        <taxon>Flavobacteriia</taxon>
        <taxon>Flavobacteriales</taxon>
        <taxon>Weeksellaceae</taxon>
        <taxon>Chryseobacterium group</taxon>
        <taxon>Chryseobacterium</taxon>
    </lineage>
</organism>
<name>A0A448B0Q6_CHRGE</name>
<dbReference type="EMBL" id="LR134289">
    <property type="protein sequence ID" value="VEE06492.1"/>
    <property type="molecule type" value="Genomic_DNA"/>
</dbReference>
<reference evidence="1 2" key="1">
    <citation type="submission" date="2018-12" db="EMBL/GenBank/DDBJ databases">
        <authorList>
            <consortium name="Pathogen Informatics"/>
        </authorList>
    </citation>
    <scope>NUCLEOTIDE SEQUENCE [LARGE SCALE GENOMIC DNA]</scope>
    <source>
        <strain evidence="1 2">NCTC11432</strain>
    </source>
</reference>
<evidence type="ECO:0008006" key="3">
    <source>
        <dbReference type="Google" id="ProtNLM"/>
    </source>
</evidence>
<evidence type="ECO:0000313" key="1">
    <source>
        <dbReference type="EMBL" id="VEE06492.1"/>
    </source>
</evidence>
<proteinExistence type="predicted"/>